<feature type="domain" description="SsuA/THI5-like" evidence="2">
    <location>
        <begin position="67"/>
        <end position="276"/>
    </location>
</feature>
<feature type="signal peptide" evidence="1">
    <location>
        <begin position="1"/>
        <end position="37"/>
    </location>
</feature>
<evidence type="ECO:0000259" key="2">
    <source>
        <dbReference type="Pfam" id="PF09084"/>
    </source>
</evidence>
<dbReference type="SUPFAM" id="SSF53850">
    <property type="entry name" value="Periplasmic binding protein-like II"/>
    <property type="match status" value="1"/>
</dbReference>
<protein>
    <submittedName>
        <fullName evidence="3">ABC transporter substrate-binding protein</fullName>
    </submittedName>
</protein>
<feature type="chain" id="PRO_5045140259" evidence="1">
    <location>
        <begin position="38"/>
        <end position="365"/>
    </location>
</feature>
<dbReference type="InterPro" id="IPR027939">
    <property type="entry name" value="NMT1/THI5"/>
</dbReference>
<gene>
    <name evidence="3" type="ORF">ACFFPJ_00225</name>
</gene>
<dbReference type="PANTHER" id="PTHR31528:SF15">
    <property type="entry name" value="RIBOFLAVIN-BINDING PROTEIN RIBY"/>
    <property type="match status" value="1"/>
</dbReference>
<evidence type="ECO:0000313" key="3">
    <source>
        <dbReference type="EMBL" id="MFB9644214.1"/>
    </source>
</evidence>
<name>A0ABV5SYP5_9MICO</name>
<comment type="caution">
    <text evidence="3">The sequence shown here is derived from an EMBL/GenBank/DDBJ whole genome shotgun (WGS) entry which is preliminary data.</text>
</comment>
<keyword evidence="4" id="KW-1185">Reference proteome</keyword>
<dbReference type="Proteomes" id="UP001589611">
    <property type="component" value="Unassembled WGS sequence"/>
</dbReference>
<dbReference type="Pfam" id="PF09084">
    <property type="entry name" value="NMT1"/>
    <property type="match status" value="1"/>
</dbReference>
<dbReference type="PANTHER" id="PTHR31528">
    <property type="entry name" value="4-AMINO-5-HYDROXYMETHYL-2-METHYLPYRIMIDINE PHOSPHATE SYNTHASE THI11-RELATED"/>
    <property type="match status" value="1"/>
</dbReference>
<evidence type="ECO:0000256" key="1">
    <source>
        <dbReference type="SAM" id="SignalP"/>
    </source>
</evidence>
<dbReference type="Gene3D" id="3.40.190.10">
    <property type="entry name" value="Periplasmic binding protein-like II"/>
    <property type="match status" value="2"/>
</dbReference>
<reference evidence="3 4" key="1">
    <citation type="submission" date="2024-09" db="EMBL/GenBank/DDBJ databases">
        <authorList>
            <person name="Sun Q."/>
            <person name="Mori K."/>
        </authorList>
    </citation>
    <scope>NUCLEOTIDE SEQUENCE [LARGE SCALE GENOMIC DNA]</scope>
    <source>
        <strain evidence="3 4">JCM 1342</strain>
    </source>
</reference>
<dbReference type="RefSeq" id="WP_344710460.1">
    <property type="nucleotide sequence ID" value="NZ_BAAAWH010000001.1"/>
</dbReference>
<evidence type="ECO:0000313" key="4">
    <source>
        <dbReference type="Proteomes" id="UP001589611"/>
    </source>
</evidence>
<accession>A0ABV5SYP5</accession>
<dbReference type="InterPro" id="IPR015168">
    <property type="entry name" value="SsuA/THI5"/>
</dbReference>
<organism evidence="3 4">
    <name type="scientific">Microbacterium terregens</name>
    <dbReference type="NCBI Taxonomy" id="69363"/>
    <lineage>
        <taxon>Bacteria</taxon>
        <taxon>Bacillati</taxon>
        <taxon>Actinomycetota</taxon>
        <taxon>Actinomycetes</taxon>
        <taxon>Micrococcales</taxon>
        <taxon>Microbacteriaceae</taxon>
        <taxon>Microbacterium</taxon>
    </lineage>
</organism>
<keyword evidence="1" id="KW-0732">Signal</keyword>
<proteinExistence type="predicted"/>
<dbReference type="EMBL" id="JBHMBE010000001">
    <property type="protein sequence ID" value="MFB9644214.1"/>
    <property type="molecule type" value="Genomic_DNA"/>
</dbReference>
<sequence>MITAVTQRTTRSPKRRIAKIAATLAAGALALSGCASSAPEPGGTEAAPEAKLTKMVVVTFLPLESFTFTPEMFAYAGGYFEKHGLDVQLQPVQGTAAAIQTLLGGATPITRASTVDVFPAMEKGQPIMAIGTMAYKSNLRVASAESNPIESAADMEGEVIGMGSIGGTSEKMLNLALDASDVPRDSVTRQAVPVTGATFELVKQEQLAGYIVSLDTSIALAEQNPDAVISSADLGDAPDLQTWITTQANLDNPDRVKEIQAFLSAIREATQFVIDDAENDFENVLQIMRDSGDFAFAALDDDDVAQQALDVYTSQTWVDAEGENDLLENDLDAWTAAYETYAKSGLLEGGQDPLKWITNDYLPAD</sequence>